<dbReference type="STRING" id="35608.A0A2U1N7V3"/>
<organism evidence="3 4">
    <name type="scientific">Artemisia annua</name>
    <name type="common">Sweet wormwood</name>
    <dbReference type="NCBI Taxonomy" id="35608"/>
    <lineage>
        <taxon>Eukaryota</taxon>
        <taxon>Viridiplantae</taxon>
        <taxon>Streptophyta</taxon>
        <taxon>Embryophyta</taxon>
        <taxon>Tracheophyta</taxon>
        <taxon>Spermatophyta</taxon>
        <taxon>Magnoliopsida</taxon>
        <taxon>eudicotyledons</taxon>
        <taxon>Gunneridae</taxon>
        <taxon>Pentapetalae</taxon>
        <taxon>asterids</taxon>
        <taxon>campanulids</taxon>
        <taxon>Asterales</taxon>
        <taxon>Asteraceae</taxon>
        <taxon>Asteroideae</taxon>
        <taxon>Anthemideae</taxon>
        <taxon>Artemisiinae</taxon>
        <taxon>Artemisia</taxon>
    </lineage>
</organism>
<dbReference type="SUPFAM" id="SSF53474">
    <property type="entry name" value="alpha/beta-Hydrolases"/>
    <property type="match status" value="1"/>
</dbReference>
<evidence type="ECO:0000313" key="3">
    <source>
        <dbReference type="EMBL" id="PWA69563.1"/>
    </source>
</evidence>
<accession>A0A2U1N7V3</accession>
<evidence type="ECO:0000259" key="2">
    <source>
        <dbReference type="Pfam" id="PF07859"/>
    </source>
</evidence>
<keyword evidence="3" id="KW-0378">Hydrolase</keyword>
<reference evidence="3 4" key="1">
    <citation type="journal article" date="2018" name="Mol. Plant">
        <title>The genome of Artemisia annua provides insight into the evolution of Asteraceae family and artemisinin biosynthesis.</title>
        <authorList>
            <person name="Shen Q."/>
            <person name="Zhang L."/>
            <person name="Liao Z."/>
            <person name="Wang S."/>
            <person name="Yan T."/>
            <person name="Shi P."/>
            <person name="Liu M."/>
            <person name="Fu X."/>
            <person name="Pan Q."/>
            <person name="Wang Y."/>
            <person name="Lv Z."/>
            <person name="Lu X."/>
            <person name="Zhang F."/>
            <person name="Jiang W."/>
            <person name="Ma Y."/>
            <person name="Chen M."/>
            <person name="Hao X."/>
            <person name="Li L."/>
            <person name="Tang Y."/>
            <person name="Lv G."/>
            <person name="Zhou Y."/>
            <person name="Sun X."/>
            <person name="Brodelius P.E."/>
            <person name="Rose J.K.C."/>
            <person name="Tang K."/>
        </authorList>
    </citation>
    <scope>NUCLEOTIDE SEQUENCE [LARGE SCALE GENOMIC DNA]</scope>
    <source>
        <strain evidence="4">cv. Huhao1</strain>
        <tissue evidence="3">Leaf</tissue>
    </source>
</reference>
<dbReference type="PANTHER" id="PTHR23024">
    <property type="entry name" value="ARYLACETAMIDE DEACETYLASE"/>
    <property type="match status" value="1"/>
</dbReference>
<dbReference type="GO" id="GO:0016787">
    <property type="term" value="F:hydrolase activity"/>
    <property type="evidence" value="ECO:0007669"/>
    <property type="project" value="UniProtKB-KW"/>
</dbReference>
<comment type="caution">
    <text evidence="3">The sequence shown here is derived from an EMBL/GenBank/DDBJ whole genome shotgun (WGS) entry which is preliminary data.</text>
</comment>
<dbReference type="AlphaFoldDB" id="A0A2U1N7V3"/>
<gene>
    <name evidence="3" type="ORF">CTI12_AA296360</name>
</gene>
<proteinExistence type="inferred from homology"/>
<dbReference type="EMBL" id="PKPP01003410">
    <property type="protein sequence ID" value="PWA69563.1"/>
    <property type="molecule type" value="Genomic_DNA"/>
</dbReference>
<dbReference type="Proteomes" id="UP000245207">
    <property type="component" value="Unassembled WGS sequence"/>
</dbReference>
<protein>
    <submittedName>
        <fullName evidence="3">Alpha/Beta hydrolase fold protein</fullName>
    </submittedName>
</protein>
<evidence type="ECO:0000313" key="4">
    <source>
        <dbReference type="Proteomes" id="UP000245207"/>
    </source>
</evidence>
<dbReference type="Gene3D" id="3.40.50.1820">
    <property type="entry name" value="alpha/beta hydrolase"/>
    <property type="match status" value="1"/>
</dbReference>
<dbReference type="InterPro" id="IPR050466">
    <property type="entry name" value="Carboxylest/Gibb_receptor"/>
</dbReference>
<dbReference type="Pfam" id="PF07859">
    <property type="entry name" value="Abhydrolase_3"/>
    <property type="match status" value="1"/>
</dbReference>
<dbReference type="OrthoDB" id="408631at2759"/>
<dbReference type="InterPro" id="IPR029058">
    <property type="entry name" value="AB_hydrolase_fold"/>
</dbReference>
<name>A0A2U1N7V3_ARTAN</name>
<dbReference type="InterPro" id="IPR013094">
    <property type="entry name" value="AB_hydrolase_3"/>
</dbReference>
<feature type="domain" description="Alpha/beta hydrolase fold-3" evidence="2">
    <location>
        <begin position="91"/>
        <end position="312"/>
    </location>
</feature>
<sequence length="344" mass="39617">MEAHTKTPTSLSLPWKTRIFLSAITTAFELVRRRDGTVNRRLFNLIYFRIPPSSKPINGVKTHDVVVDPTRKLWFRVFTPTQHAVQDLPVVVFFHGGGFIFLNANVKVYDDVCRRFARELPAIVVSVDYRLAPEHRYPAQHNDCFDVLKFLDDNENRLKWLPHNVIISRCFMAGDSAGANLAHHVAQRACEFKFNKLKVIGVVAIQPFFGGEERTISEIELEGTPVVSMIITDWYWKAFLPPGEGHNRDHPIINVSGPKAVDIANINFPPTIVVVVGFDVLRDWQKRYYEWLKKSGKEAYLMEYPNMCHTFYLFPELPESGKLILEVKEFIHNVLKKVCSSTYR</sequence>
<dbReference type="PANTHER" id="PTHR23024:SF24">
    <property type="entry name" value="ALPHA_BETA HYDROLASE FOLD-3 DOMAIN-CONTAINING PROTEIN"/>
    <property type="match status" value="1"/>
</dbReference>
<comment type="similarity">
    <text evidence="1">Belongs to the 'GDXG' lipolytic enzyme family.</text>
</comment>
<keyword evidence="4" id="KW-1185">Reference proteome</keyword>
<evidence type="ECO:0000256" key="1">
    <source>
        <dbReference type="ARBA" id="ARBA00010515"/>
    </source>
</evidence>